<evidence type="ECO:0000313" key="9">
    <source>
        <dbReference type="EMBL" id="AIE88892.1"/>
    </source>
</evidence>
<comment type="function">
    <text evidence="7">Plays a role in efficient localization of neo-synthesized capsids to nuclear replication compartments, thereby controlling cleavage and packaging of virus genomic DNA.</text>
</comment>
<reference evidence="10" key="2">
    <citation type="journal article" date="2018" name="Int. J. Cancer">
        <title>High risk Epstein-Barr virus variants characterized by distinct polymorphisms in the EBER locus are strongly associated with nasopharyngeal carcinoma.</title>
        <authorList>
            <person name="Hui K.F."/>
            <person name="Chan T.F."/>
            <person name="Yang W."/>
            <person name="Shen J.J."/>
            <person name="Lam K.P."/>
            <person name="Kwok H."/>
            <person name="Sham P.C."/>
            <person name="Tsao S.W."/>
            <person name="Kwong D.L."/>
            <person name="Lung M.L."/>
            <person name="Chiang A.K."/>
        </authorList>
    </citation>
    <scope>NUCLEOTIDE SEQUENCE</scope>
    <source>
        <strain evidence="10">HKNPC8</strain>
    </source>
</reference>
<keyword evidence="5" id="KW-0862">Zinc</keyword>
<evidence type="ECO:0000256" key="4">
    <source>
        <dbReference type="ARBA" id="ARBA00022771"/>
    </source>
</evidence>
<dbReference type="EMBL" id="MH590519">
    <property type="protein sequence ID" value="QAJ24702.1"/>
    <property type="molecule type" value="Genomic_DNA"/>
</dbReference>
<dbReference type="PROSITE" id="PS51988">
    <property type="entry name" value="HERPESVIRUS_UL32"/>
    <property type="match status" value="1"/>
</dbReference>
<evidence type="ECO:0000256" key="8">
    <source>
        <dbReference type="SAM" id="MobiDB-lite"/>
    </source>
</evidence>
<reference evidence="9" key="1">
    <citation type="journal article" date="2014" name="J. Virol.">
        <title>Genomic diversity of epstein-barr virus genomes isolated from primary nasopharyngeal carcinoma biopsy samples.</title>
        <authorList>
            <person name="Kwok H."/>
            <person name="Wu C.W."/>
            <person name="Palser A.L."/>
            <person name="Kellam P."/>
            <person name="Sham P.C."/>
            <person name="Kwong D.L."/>
            <person name="Chiang A.K."/>
        </authorList>
    </citation>
    <scope>NUCLEOTIDE SEQUENCE</scope>
    <source>
        <strain evidence="9">HKNPC8</strain>
    </source>
</reference>
<evidence type="ECO:0000256" key="3">
    <source>
        <dbReference type="ARBA" id="ARBA00022723"/>
    </source>
</evidence>
<keyword evidence="6 7" id="KW-1035">Host cytoplasm</keyword>
<organismHost>
    <name type="scientific">Homo sapiens</name>
    <name type="common">Human</name>
    <dbReference type="NCBI Taxonomy" id="9606"/>
</organismHost>
<organism evidence="9">
    <name type="scientific">Epstein-Barr virus (strain GD1)</name>
    <name type="common">HHV-4</name>
    <name type="synonym">Human gammaherpesvirus 4</name>
    <dbReference type="NCBI Taxonomy" id="10376"/>
    <lineage>
        <taxon>Viruses</taxon>
        <taxon>Duplodnaviria</taxon>
        <taxon>Heunggongvirae</taxon>
        <taxon>Peploviricota</taxon>
        <taxon>Herviviricetes</taxon>
        <taxon>Herpesvirales</taxon>
        <taxon>Orthoherpesviridae</taxon>
        <taxon>Gammaherpesvirinae</taxon>
        <taxon>Lymphocryptovirus</taxon>
        <taxon>Lymphocryptovirus humangamma4</taxon>
    </lineage>
</organism>
<dbReference type="Pfam" id="PF01673">
    <property type="entry name" value="Herpes_env"/>
    <property type="match status" value="2"/>
</dbReference>
<evidence type="ECO:0000256" key="6">
    <source>
        <dbReference type="ARBA" id="ARBA00023200"/>
    </source>
</evidence>
<comment type="subcellular location">
    <subcellularLocation>
        <location evidence="7">Host cytoplasm</location>
    </subcellularLocation>
    <subcellularLocation>
        <location evidence="7">Host nucleus</location>
    </subcellularLocation>
</comment>
<accession>A0A075FD31</accession>
<feature type="compositionally biased region" description="Polar residues" evidence="8">
    <location>
        <begin position="1"/>
        <end position="12"/>
    </location>
</feature>
<dbReference type="GO" id="GO:0042025">
    <property type="term" value="C:host cell nucleus"/>
    <property type="evidence" value="ECO:0007669"/>
    <property type="project" value="UniProtKB-SubCell"/>
</dbReference>
<evidence type="ECO:0000256" key="5">
    <source>
        <dbReference type="ARBA" id="ARBA00022833"/>
    </source>
</evidence>
<dbReference type="GO" id="GO:0008270">
    <property type="term" value="F:zinc ion binding"/>
    <property type="evidence" value="ECO:0007669"/>
    <property type="project" value="UniProtKB-KW"/>
</dbReference>
<keyword evidence="3" id="KW-0479">Metal-binding</keyword>
<evidence type="ECO:0000256" key="7">
    <source>
        <dbReference type="RuleBase" id="RU364029"/>
    </source>
</evidence>
<evidence type="ECO:0000256" key="2">
    <source>
        <dbReference type="ARBA" id="ARBA00022562"/>
    </source>
</evidence>
<name>A0A075FD31_EBVG</name>
<gene>
    <name evidence="9" type="primary">BFLF1</name>
</gene>
<evidence type="ECO:0000313" key="10">
    <source>
        <dbReference type="EMBL" id="QAJ24702.1"/>
    </source>
</evidence>
<dbReference type="EMBL" id="KF992570">
    <property type="protein sequence ID" value="AIE88892.1"/>
    <property type="molecule type" value="Genomic_DNA"/>
</dbReference>
<keyword evidence="4" id="KW-0863">Zinc-finger</keyword>
<comment type="similarity">
    <text evidence="1 7">Belongs to the herpesviridae UL32 protein family.</text>
</comment>
<keyword evidence="2 7" id="KW-1048">Host nucleus</keyword>
<protein>
    <recommendedName>
        <fullName evidence="7">Packaging protein UL32</fullName>
    </recommendedName>
</protein>
<dbReference type="GO" id="GO:0019031">
    <property type="term" value="C:viral envelope"/>
    <property type="evidence" value="ECO:0007669"/>
    <property type="project" value="InterPro"/>
</dbReference>
<dbReference type="InterPro" id="IPR002597">
    <property type="entry name" value="Herpes_env"/>
</dbReference>
<evidence type="ECO:0000256" key="1">
    <source>
        <dbReference type="ARBA" id="ARBA00005235"/>
    </source>
</evidence>
<feature type="region of interest" description="Disordered" evidence="8">
    <location>
        <begin position="1"/>
        <end position="22"/>
    </location>
</feature>
<proteinExistence type="inferred from homology"/>
<dbReference type="GO" id="GO:0030430">
    <property type="term" value="C:host cell cytoplasm"/>
    <property type="evidence" value="ECO:0007669"/>
    <property type="project" value="UniProtKB-SubCell"/>
</dbReference>
<sequence length="525" mass="57911">MAHKVTSANEPNPLTGKRLSSCPLTRSGVTEVAQTAGRTPKIEEFVPWTVDNLKSQFEAVGLLMAHSYLPANAEEGIAYPPLVHTYESLSPASTCRVCDLLDTLVNHSDAPVAFFEDYALLCYYCLNAPRAWISSLITGMDFLHILIKYFPMAGGLDSLFMPSRILAIDIQLHFYICRCFLPVSSSDMIRNANLGYYKLEFLKSILTGQSPANFCFKSMWPRTTPTFLTLPGPRTCKDSQDVPGDVGRGQYTALCCHLPTRNRVQHPFLRAEKGGLSPEITTKADYCGLLLGTWQGTDLLGGPGHHAIGLNAEYSGDELAELALAITRPEAGDHSQGPCLLAPMFGLRHKNASRTICPLCESLGAHPDAKDTLDRFKSLILDSFGNNIKILDRIVFLIKTQNTLLDVPCPRLRAWLQMCTPQDFHKHLFCDPLCAINHSITNPSVLFGQIYPPSFQAFKAALAAGQNLEQGVCDSLITLVYIFKSTQVARVGKTILVDVTKELDVVLRIHGLDLVQSYQTSQVYV</sequence>